<gene>
    <name evidence="6" type="ORF">FJM51_08375</name>
</gene>
<dbReference type="GO" id="GO:0055085">
    <property type="term" value="P:transmembrane transport"/>
    <property type="evidence" value="ECO:0007669"/>
    <property type="project" value="UniProtKB-ARBA"/>
</dbReference>
<dbReference type="PROSITE" id="PS00211">
    <property type="entry name" value="ABC_TRANSPORTER_1"/>
    <property type="match status" value="1"/>
</dbReference>
<dbReference type="InterPro" id="IPR017871">
    <property type="entry name" value="ABC_transporter-like_CS"/>
</dbReference>
<dbReference type="PANTHER" id="PTHR43776">
    <property type="entry name" value="TRANSPORT ATP-BINDING PROTEIN"/>
    <property type="match status" value="1"/>
</dbReference>
<comment type="caution">
    <text evidence="6">The sequence shown here is derived from an EMBL/GenBank/DDBJ whole genome shotgun (WGS) entry which is preliminary data.</text>
</comment>
<name>A0A501WPK7_9RHOB</name>
<proteinExistence type="inferred from homology"/>
<dbReference type="InterPro" id="IPR003593">
    <property type="entry name" value="AAA+_ATPase"/>
</dbReference>
<evidence type="ECO:0000256" key="3">
    <source>
        <dbReference type="ARBA" id="ARBA00022741"/>
    </source>
</evidence>
<evidence type="ECO:0000256" key="1">
    <source>
        <dbReference type="ARBA" id="ARBA00005417"/>
    </source>
</evidence>
<dbReference type="SUPFAM" id="SSF52540">
    <property type="entry name" value="P-loop containing nucleoside triphosphate hydrolases"/>
    <property type="match status" value="1"/>
</dbReference>
<dbReference type="CDD" id="cd03257">
    <property type="entry name" value="ABC_NikE_OppD_transporters"/>
    <property type="match status" value="1"/>
</dbReference>
<dbReference type="OrthoDB" id="9802264at2"/>
<evidence type="ECO:0000313" key="7">
    <source>
        <dbReference type="Proteomes" id="UP000319255"/>
    </source>
</evidence>
<sequence length="252" mass="27709">MSDITIEGLTIRLGLGAQARRILDDVSFKVRSGESFGLVGESGSGKSTILKCIGLLLTTWEGRIEIGGQPVREAKRKARCRDVQMVFQDPYGSLHPRHSIRTTLAEPLRIHGLDREAERMERAMVDVGLPVDFLDRYPHELSGGQRQRVAIARALVLEPSVLLLDEPTSALDVSVQAEVLNLLAKLRAERGLTYLLVSHDLAVVDHMCDQFAIMLQGRIVEILDRAAIPGNAAAHPYSRELIGASLAYERAA</sequence>
<dbReference type="InterPro" id="IPR027417">
    <property type="entry name" value="P-loop_NTPase"/>
</dbReference>
<dbReference type="InterPro" id="IPR003439">
    <property type="entry name" value="ABC_transporter-like_ATP-bd"/>
</dbReference>
<protein>
    <submittedName>
        <fullName evidence="6">ABC transporter ATP-binding protein</fullName>
    </submittedName>
</protein>
<dbReference type="Pfam" id="PF00005">
    <property type="entry name" value="ABC_tran"/>
    <property type="match status" value="1"/>
</dbReference>
<dbReference type="GO" id="GO:0005524">
    <property type="term" value="F:ATP binding"/>
    <property type="evidence" value="ECO:0007669"/>
    <property type="project" value="UniProtKB-KW"/>
</dbReference>
<evidence type="ECO:0000259" key="5">
    <source>
        <dbReference type="PROSITE" id="PS50893"/>
    </source>
</evidence>
<accession>A0A501WPK7</accession>
<evidence type="ECO:0000256" key="4">
    <source>
        <dbReference type="ARBA" id="ARBA00022840"/>
    </source>
</evidence>
<evidence type="ECO:0000256" key="2">
    <source>
        <dbReference type="ARBA" id="ARBA00022448"/>
    </source>
</evidence>
<dbReference type="InterPro" id="IPR050319">
    <property type="entry name" value="ABC_transp_ATP-bind"/>
</dbReference>
<dbReference type="PANTHER" id="PTHR43776:SF7">
    <property type="entry name" value="D,D-DIPEPTIDE TRANSPORT ATP-BINDING PROTEIN DDPF-RELATED"/>
    <property type="match status" value="1"/>
</dbReference>
<organism evidence="6 7">
    <name type="scientific">Amaricoccus solimangrovi</name>
    <dbReference type="NCBI Taxonomy" id="2589815"/>
    <lineage>
        <taxon>Bacteria</taxon>
        <taxon>Pseudomonadati</taxon>
        <taxon>Pseudomonadota</taxon>
        <taxon>Alphaproteobacteria</taxon>
        <taxon>Rhodobacterales</taxon>
        <taxon>Paracoccaceae</taxon>
        <taxon>Amaricoccus</taxon>
    </lineage>
</organism>
<dbReference type="SMART" id="SM00382">
    <property type="entry name" value="AAA"/>
    <property type="match status" value="1"/>
</dbReference>
<keyword evidence="4 6" id="KW-0067">ATP-binding</keyword>
<dbReference type="PROSITE" id="PS50893">
    <property type="entry name" value="ABC_TRANSPORTER_2"/>
    <property type="match status" value="1"/>
</dbReference>
<reference evidence="6 7" key="1">
    <citation type="submission" date="2019-06" db="EMBL/GenBank/DDBJ databases">
        <title>A novel bacterium of genus Amaricoccus, isolated from marine sediment.</title>
        <authorList>
            <person name="Huang H."/>
            <person name="Mo K."/>
            <person name="Hu Y."/>
        </authorList>
    </citation>
    <scope>NUCLEOTIDE SEQUENCE [LARGE SCALE GENOMIC DNA]</scope>
    <source>
        <strain evidence="6 7">HB172011</strain>
    </source>
</reference>
<dbReference type="Proteomes" id="UP000319255">
    <property type="component" value="Unassembled WGS sequence"/>
</dbReference>
<evidence type="ECO:0000313" key="6">
    <source>
        <dbReference type="EMBL" id="TPE51703.1"/>
    </source>
</evidence>
<feature type="domain" description="ABC transporter" evidence="5">
    <location>
        <begin position="4"/>
        <end position="241"/>
    </location>
</feature>
<dbReference type="RefSeq" id="WP_140453676.1">
    <property type="nucleotide sequence ID" value="NZ_VFRP01000006.1"/>
</dbReference>
<comment type="similarity">
    <text evidence="1">Belongs to the ABC transporter superfamily.</text>
</comment>
<keyword evidence="3" id="KW-0547">Nucleotide-binding</keyword>
<dbReference type="GO" id="GO:0016887">
    <property type="term" value="F:ATP hydrolysis activity"/>
    <property type="evidence" value="ECO:0007669"/>
    <property type="project" value="InterPro"/>
</dbReference>
<dbReference type="EMBL" id="VFRP01000006">
    <property type="protein sequence ID" value="TPE51703.1"/>
    <property type="molecule type" value="Genomic_DNA"/>
</dbReference>
<keyword evidence="2" id="KW-0813">Transport</keyword>
<dbReference type="AlphaFoldDB" id="A0A501WPK7"/>
<dbReference type="Gene3D" id="3.40.50.300">
    <property type="entry name" value="P-loop containing nucleotide triphosphate hydrolases"/>
    <property type="match status" value="1"/>
</dbReference>
<keyword evidence="7" id="KW-1185">Reference proteome</keyword>